<keyword evidence="6" id="KW-1185">Reference proteome</keyword>
<dbReference type="OrthoDB" id="4898945at2759"/>
<organism evidence="5 6">
    <name type="scientific">Aspergillus taichungensis</name>
    <dbReference type="NCBI Taxonomy" id="482145"/>
    <lineage>
        <taxon>Eukaryota</taxon>
        <taxon>Fungi</taxon>
        <taxon>Dikarya</taxon>
        <taxon>Ascomycota</taxon>
        <taxon>Pezizomycotina</taxon>
        <taxon>Eurotiomycetes</taxon>
        <taxon>Eurotiomycetidae</taxon>
        <taxon>Eurotiales</taxon>
        <taxon>Aspergillaceae</taxon>
        <taxon>Aspergillus</taxon>
        <taxon>Aspergillus subgen. Circumdati</taxon>
    </lineage>
</organism>
<dbReference type="EMBL" id="KZ559541">
    <property type="protein sequence ID" value="PLN81007.1"/>
    <property type="molecule type" value="Genomic_DNA"/>
</dbReference>
<dbReference type="InterPro" id="IPR036908">
    <property type="entry name" value="RlpA-like_sf"/>
</dbReference>
<dbReference type="GO" id="GO:0005576">
    <property type="term" value="C:extracellular region"/>
    <property type="evidence" value="ECO:0007669"/>
    <property type="project" value="UniProtKB-SubCell"/>
</dbReference>
<dbReference type="Gene3D" id="2.40.40.10">
    <property type="entry name" value="RlpA-like domain"/>
    <property type="match status" value="1"/>
</dbReference>
<evidence type="ECO:0000256" key="4">
    <source>
        <dbReference type="SAM" id="SignalP"/>
    </source>
</evidence>
<dbReference type="Pfam" id="PF07249">
    <property type="entry name" value="Cerato-platanin"/>
    <property type="match status" value="1"/>
</dbReference>
<dbReference type="SUPFAM" id="SSF50685">
    <property type="entry name" value="Barwin-like endoglucanases"/>
    <property type="match status" value="1"/>
</dbReference>
<feature type="chain" id="PRO_5014349697" evidence="4">
    <location>
        <begin position="21"/>
        <end position="159"/>
    </location>
</feature>
<accession>A0A2J5HUH6</accession>
<protein>
    <submittedName>
        <fullName evidence="5">Cerato-platanin-domain-containing protein</fullName>
    </submittedName>
</protein>
<feature type="signal peptide" evidence="4">
    <location>
        <begin position="1"/>
        <end position="20"/>
    </location>
</feature>
<name>A0A2J5HUH6_9EURO</name>
<comment type="similarity">
    <text evidence="2">Belongs to the cerato-platanin family.</text>
</comment>
<proteinExistence type="inferred from homology"/>
<evidence type="ECO:0000313" key="5">
    <source>
        <dbReference type="EMBL" id="PLN81007.1"/>
    </source>
</evidence>
<dbReference type="AlphaFoldDB" id="A0A2J5HUH6"/>
<evidence type="ECO:0000256" key="2">
    <source>
        <dbReference type="ARBA" id="ARBA00010421"/>
    </source>
</evidence>
<dbReference type="Proteomes" id="UP000235023">
    <property type="component" value="Unassembled WGS sequence"/>
</dbReference>
<gene>
    <name evidence="5" type="ORF">BDW42DRAFT_103013</name>
</gene>
<evidence type="ECO:0000313" key="6">
    <source>
        <dbReference type="Proteomes" id="UP000235023"/>
    </source>
</evidence>
<reference evidence="6" key="1">
    <citation type="submission" date="2017-12" db="EMBL/GenBank/DDBJ databases">
        <authorList>
            <consortium name="DOE Joint Genome Institute"/>
            <person name="Mondo S.J."/>
            <person name="Kjaerbolling I."/>
            <person name="Vesth T.C."/>
            <person name="Frisvad J.C."/>
            <person name="Nybo J.L."/>
            <person name="Theobald S."/>
            <person name="Kuo A."/>
            <person name="Bowyer P."/>
            <person name="Matsuda Y."/>
            <person name="Lyhne E.K."/>
            <person name="Kogle M.E."/>
            <person name="Clum A."/>
            <person name="Lipzen A."/>
            <person name="Salamov A."/>
            <person name="Ngan C.Y."/>
            <person name="Daum C."/>
            <person name="Chiniquy J."/>
            <person name="Barry K."/>
            <person name="LaButti K."/>
            <person name="Haridas S."/>
            <person name="Simmons B.A."/>
            <person name="Magnuson J.K."/>
            <person name="Mortensen U.H."/>
            <person name="Larsen T.O."/>
            <person name="Grigoriev I.V."/>
            <person name="Baker S.E."/>
            <person name="Andersen M.R."/>
            <person name="Nordberg H.P."/>
            <person name="Cantor M.N."/>
            <person name="Hua S.X."/>
        </authorList>
    </citation>
    <scope>NUCLEOTIDE SEQUENCE [LARGE SCALE GENOMIC DNA]</scope>
    <source>
        <strain evidence="6">IBT 19404</strain>
    </source>
</reference>
<evidence type="ECO:0000256" key="3">
    <source>
        <dbReference type="ARBA" id="ARBA00022525"/>
    </source>
</evidence>
<sequence>MKLFVTAASLVLLFLSSVQAVPVEQPEEAAAAATTVSVSYDPKYDVGSTSLTQVACSDGVNGLITEGFTTFATVPGFANIGGAPTIPGWNSENCGKCYQLHYQAGKIDKSIYVTAVDSAPGGFNIALTAMNKLTNGLAEQLGRVDATYTEVDRSLCGFK</sequence>
<comment type="subcellular location">
    <subcellularLocation>
        <location evidence="1">Secreted</location>
    </subcellularLocation>
</comment>
<evidence type="ECO:0000256" key="1">
    <source>
        <dbReference type="ARBA" id="ARBA00004613"/>
    </source>
</evidence>
<keyword evidence="3" id="KW-0964">Secreted</keyword>
<dbReference type="InterPro" id="IPR010829">
    <property type="entry name" value="Cerato-platanin"/>
</dbReference>
<dbReference type="CDD" id="cd22778">
    <property type="entry name" value="DPBB_CEPL-like"/>
    <property type="match status" value="1"/>
</dbReference>
<keyword evidence="4" id="KW-0732">Signal</keyword>